<dbReference type="FunFam" id="3.80.10.10:FF:000041">
    <property type="entry name" value="LRR receptor-like serine/threonine-protein kinase ERECTA"/>
    <property type="match status" value="1"/>
</dbReference>
<keyword evidence="14" id="KW-0677">Repeat</keyword>
<evidence type="ECO:0000256" key="21">
    <source>
        <dbReference type="ARBA" id="ARBA00023180"/>
    </source>
</evidence>
<gene>
    <name evidence="28" type="ORF">LTRI10_LOCUS6166</name>
</gene>
<dbReference type="InterPro" id="IPR013210">
    <property type="entry name" value="LRR_N_plant-typ"/>
</dbReference>
<keyword evidence="21" id="KW-0325">Glycoprotein</keyword>
<dbReference type="GO" id="GO:0004674">
    <property type="term" value="F:protein serine/threonine kinase activity"/>
    <property type="evidence" value="ECO:0007669"/>
    <property type="project" value="UniProtKB-KW"/>
</dbReference>
<feature type="domain" description="Protein kinase" evidence="27">
    <location>
        <begin position="720"/>
        <end position="1019"/>
    </location>
</feature>
<keyword evidence="7" id="KW-0964">Secreted</keyword>
<dbReference type="InterPro" id="IPR008271">
    <property type="entry name" value="Ser/Thr_kinase_AS"/>
</dbReference>
<sequence>MSPSGTNLCALGIAPPLLLLLLQFCFTFFLTNVAASSRIVLGNETDRMALLEFKSMISSDPLGSLRSWNDSTHFCQWYGVSCSTRHPGRVRILDLRSLELSGSISPHIGNLSFLWELTLINNSLSQGIPPEIGHMRRLKRLFLGNNSLTGEIPSNISASSALTIFHVGNNKLVGRLPLLSTLWNAKLQGFWVYRNRLTGTIPPSFGNLSSLEILSLGQNRLSGAVPDTLGQFEHLGVLDLALNNFSGEIPAPIFNLSSLTYLAFGHNQIRGGLPRDLVTSLPNLQHLDVDSNELTGSVPDSLSNATNLITLQLQGNHFRGRMPCMASSLNLRLFLINQNSLGSNGESSDDLKFVSCLTNTTGLEVLFIGDNDFGGGFPDSIANLSTSLKFLNLTATKISGSIPDGMRNLVNLQMFEASHTRLSGTISSNIGDLKSLESLDLSHNNISGSIPSGFGNLTRLVFLSLAANQIQGGIPATIGNCQNLIGLDLSDNNLSGVIPQQVMGITSLARFLNLSHNHLSGALSAEIGNLKNLGALDLSHNTLSGSIPSTLGSCVRLELVNLKENLFQGPIPSSLSSLKGIEHFDVSVNNLSGRIPKFFEDMKYMVLLNISYNDFEGEVPQGGVLKNGSIISTMGNSKLCGGTAELGLPSCSFKHPNKKLSHKWKVVVLVLLILLSITFIGSCLIVFWIKKRGKQDTVSDGNSGMQQLSYQNLFKATDGFSETSLIGLGSFGSVYKGVLDNGGMVAVKVFNLQRRGAGKSFVAECEALKNIRHRNLVRIVTVCSGIDHRGNDFKALVYEFMENGSLEDWLHPVENNSDETSRSLNFRQRLNIAVDIVYALDYLHHQCETPIVHCDLKPSNILLDEEKTGRVGDFGLARFRPSSFNNPSATSPISSSIGIKGTVGYAPPEYGMGNEVSTQGDVYSYGILLLELFTGRRPTDEIFRDGLNLQNFVRNGLSQQHQLLHEVLDPILLNELLIGRVSEKVATSILDIGLACSSDSPQERPSISQVLATLKRPLA</sequence>
<dbReference type="PROSITE" id="PS00107">
    <property type="entry name" value="PROTEIN_KINASE_ATP"/>
    <property type="match status" value="1"/>
</dbReference>
<evidence type="ECO:0000256" key="8">
    <source>
        <dbReference type="ARBA" id="ARBA00022527"/>
    </source>
</evidence>
<keyword evidence="17 25" id="KW-0067">ATP-binding</keyword>
<keyword evidence="8" id="KW-0723">Serine/threonine-protein kinase</keyword>
<dbReference type="CDD" id="cd14066">
    <property type="entry name" value="STKc_IRAK"/>
    <property type="match status" value="1"/>
</dbReference>
<dbReference type="SUPFAM" id="SSF52058">
    <property type="entry name" value="L domain-like"/>
    <property type="match status" value="2"/>
</dbReference>
<evidence type="ECO:0000256" key="25">
    <source>
        <dbReference type="PROSITE-ProRule" id="PRU10141"/>
    </source>
</evidence>
<organism evidence="28 29">
    <name type="scientific">Linum trigynum</name>
    <dbReference type="NCBI Taxonomy" id="586398"/>
    <lineage>
        <taxon>Eukaryota</taxon>
        <taxon>Viridiplantae</taxon>
        <taxon>Streptophyta</taxon>
        <taxon>Embryophyta</taxon>
        <taxon>Tracheophyta</taxon>
        <taxon>Spermatophyta</taxon>
        <taxon>Magnoliopsida</taxon>
        <taxon>eudicotyledons</taxon>
        <taxon>Gunneridae</taxon>
        <taxon>Pentapetalae</taxon>
        <taxon>rosids</taxon>
        <taxon>fabids</taxon>
        <taxon>Malpighiales</taxon>
        <taxon>Linaceae</taxon>
        <taxon>Linum</taxon>
    </lineage>
</organism>
<dbReference type="FunFam" id="3.30.200.20:FF:000432">
    <property type="entry name" value="LRR receptor-like serine/threonine-protein kinase EFR"/>
    <property type="match status" value="1"/>
</dbReference>
<dbReference type="InterPro" id="IPR000719">
    <property type="entry name" value="Prot_kinase_dom"/>
</dbReference>
<dbReference type="Pfam" id="PF00560">
    <property type="entry name" value="LRR_1"/>
    <property type="match status" value="6"/>
</dbReference>
<dbReference type="InterPro" id="IPR017441">
    <property type="entry name" value="Protein_kinase_ATP_BS"/>
</dbReference>
<dbReference type="Pfam" id="PF00069">
    <property type="entry name" value="Pkinase"/>
    <property type="match status" value="1"/>
</dbReference>
<evidence type="ECO:0000256" key="14">
    <source>
        <dbReference type="ARBA" id="ARBA00022737"/>
    </source>
</evidence>
<dbReference type="GO" id="GO:0005886">
    <property type="term" value="C:plasma membrane"/>
    <property type="evidence" value="ECO:0007669"/>
    <property type="project" value="UniProtKB-SubCell"/>
</dbReference>
<evidence type="ECO:0000256" key="11">
    <source>
        <dbReference type="ARBA" id="ARBA00022679"/>
    </source>
</evidence>
<evidence type="ECO:0000313" key="29">
    <source>
        <dbReference type="Proteomes" id="UP001497516"/>
    </source>
</evidence>
<dbReference type="FunFam" id="1.10.510.10:FF:000358">
    <property type="entry name" value="Putative leucine-rich repeat receptor-like serine/threonine-protein kinase"/>
    <property type="match status" value="1"/>
</dbReference>
<comment type="catalytic activity">
    <reaction evidence="23">
        <text>L-threonyl-[protein] + ATP = O-phospho-L-threonyl-[protein] + ADP + H(+)</text>
        <dbReference type="Rhea" id="RHEA:46608"/>
        <dbReference type="Rhea" id="RHEA-COMP:11060"/>
        <dbReference type="Rhea" id="RHEA-COMP:11605"/>
        <dbReference type="ChEBI" id="CHEBI:15378"/>
        <dbReference type="ChEBI" id="CHEBI:30013"/>
        <dbReference type="ChEBI" id="CHEBI:30616"/>
        <dbReference type="ChEBI" id="CHEBI:61977"/>
        <dbReference type="ChEBI" id="CHEBI:456216"/>
        <dbReference type="EC" id="2.7.11.1"/>
    </reaction>
</comment>
<evidence type="ECO:0000256" key="5">
    <source>
        <dbReference type="ARBA" id="ARBA00012513"/>
    </source>
</evidence>
<dbReference type="GO" id="GO:0005524">
    <property type="term" value="F:ATP binding"/>
    <property type="evidence" value="ECO:0007669"/>
    <property type="project" value="UniProtKB-UniRule"/>
</dbReference>
<dbReference type="AlphaFoldDB" id="A0AAV2CSK9"/>
<evidence type="ECO:0000256" key="20">
    <source>
        <dbReference type="ARBA" id="ARBA00023170"/>
    </source>
</evidence>
<dbReference type="SMART" id="SM00369">
    <property type="entry name" value="LRR_TYP"/>
    <property type="match status" value="8"/>
</dbReference>
<evidence type="ECO:0000256" key="9">
    <source>
        <dbReference type="ARBA" id="ARBA00022553"/>
    </source>
</evidence>
<evidence type="ECO:0000256" key="6">
    <source>
        <dbReference type="ARBA" id="ARBA00022475"/>
    </source>
</evidence>
<keyword evidence="7" id="KW-0134">Cell wall</keyword>
<dbReference type="SMART" id="SM00365">
    <property type="entry name" value="LRR_SD22"/>
    <property type="match status" value="6"/>
</dbReference>
<keyword evidence="16" id="KW-0418">Kinase</keyword>
<dbReference type="InterPro" id="IPR011009">
    <property type="entry name" value="Kinase-like_dom_sf"/>
</dbReference>
<evidence type="ECO:0000256" key="12">
    <source>
        <dbReference type="ARBA" id="ARBA00022692"/>
    </source>
</evidence>
<keyword evidence="11" id="KW-0808">Transferase</keyword>
<keyword evidence="20" id="KW-0675">Receptor</keyword>
<dbReference type="InterPro" id="IPR003591">
    <property type="entry name" value="Leu-rich_rpt_typical-subtyp"/>
</dbReference>
<keyword evidence="10" id="KW-0433">Leucine-rich repeat</keyword>
<evidence type="ECO:0000256" key="26">
    <source>
        <dbReference type="SAM" id="Phobius"/>
    </source>
</evidence>
<dbReference type="Proteomes" id="UP001497516">
    <property type="component" value="Chromosome 10"/>
</dbReference>
<evidence type="ECO:0000256" key="22">
    <source>
        <dbReference type="ARBA" id="ARBA00038043"/>
    </source>
</evidence>
<dbReference type="PROSITE" id="PS00108">
    <property type="entry name" value="PROTEIN_KINASE_ST"/>
    <property type="match status" value="1"/>
</dbReference>
<dbReference type="PRINTS" id="PR00019">
    <property type="entry name" value="LEURICHRPT"/>
</dbReference>
<dbReference type="Pfam" id="PF13855">
    <property type="entry name" value="LRR_8"/>
    <property type="match status" value="1"/>
</dbReference>
<accession>A0AAV2CSK9</accession>
<dbReference type="EMBL" id="OZ034814">
    <property type="protein sequence ID" value="CAL1358621.1"/>
    <property type="molecule type" value="Genomic_DNA"/>
</dbReference>
<evidence type="ECO:0000259" key="27">
    <source>
        <dbReference type="PROSITE" id="PS50011"/>
    </source>
</evidence>
<evidence type="ECO:0000256" key="17">
    <source>
        <dbReference type="ARBA" id="ARBA00022840"/>
    </source>
</evidence>
<evidence type="ECO:0000313" key="28">
    <source>
        <dbReference type="EMBL" id="CAL1358621.1"/>
    </source>
</evidence>
<dbReference type="SMART" id="SM00220">
    <property type="entry name" value="S_TKc"/>
    <property type="match status" value="1"/>
</dbReference>
<keyword evidence="12 26" id="KW-0812">Transmembrane</keyword>
<dbReference type="InterPro" id="IPR032675">
    <property type="entry name" value="LRR_dom_sf"/>
</dbReference>
<evidence type="ECO:0000256" key="13">
    <source>
        <dbReference type="ARBA" id="ARBA00022729"/>
    </source>
</evidence>
<dbReference type="PROSITE" id="PS50011">
    <property type="entry name" value="PROTEIN_KINASE_DOM"/>
    <property type="match status" value="1"/>
</dbReference>
<evidence type="ECO:0000256" key="3">
    <source>
        <dbReference type="ARBA" id="ARBA00004479"/>
    </source>
</evidence>
<reference evidence="28 29" key="1">
    <citation type="submission" date="2024-04" db="EMBL/GenBank/DDBJ databases">
        <authorList>
            <person name="Fracassetti M."/>
        </authorList>
    </citation>
    <scope>NUCLEOTIDE SEQUENCE [LARGE SCALE GENOMIC DNA]</scope>
</reference>
<evidence type="ECO:0000256" key="24">
    <source>
        <dbReference type="ARBA" id="ARBA00048679"/>
    </source>
</evidence>
<keyword evidence="15 25" id="KW-0547">Nucleotide-binding</keyword>
<comment type="subcellular location">
    <subcellularLocation>
        <location evidence="1">Cell membrane</location>
        <topology evidence="1">Single-pass membrane protein</topology>
    </subcellularLocation>
    <subcellularLocation>
        <location evidence="3">Membrane</location>
        <topology evidence="3">Single-pass type I membrane protein</topology>
    </subcellularLocation>
    <subcellularLocation>
        <location evidence="2">Secreted</location>
        <location evidence="2">Cell wall</location>
    </subcellularLocation>
</comment>
<evidence type="ECO:0000256" key="7">
    <source>
        <dbReference type="ARBA" id="ARBA00022512"/>
    </source>
</evidence>
<keyword evidence="18 26" id="KW-1133">Transmembrane helix</keyword>
<evidence type="ECO:0000256" key="16">
    <source>
        <dbReference type="ARBA" id="ARBA00022777"/>
    </source>
</evidence>
<comment type="similarity">
    <text evidence="22">Belongs to the polygalacturonase-inhibiting protein family.</text>
</comment>
<feature type="binding site" evidence="25">
    <location>
        <position position="748"/>
    </location>
    <ligand>
        <name>ATP</name>
        <dbReference type="ChEBI" id="CHEBI:30616"/>
    </ligand>
</feature>
<dbReference type="InterPro" id="IPR001611">
    <property type="entry name" value="Leu-rich_rpt"/>
</dbReference>
<dbReference type="FunFam" id="3.80.10.10:FF:000400">
    <property type="entry name" value="Nuclear pore complex protein NUP107"/>
    <property type="match status" value="1"/>
</dbReference>
<keyword evidence="13" id="KW-0732">Signal</keyword>
<evidence type="ECO:0000256" key="15">
    <source>
        <dbReference type="ARBA" id="ARBA00022741"/>
    </source>
</evidence>
<keyword evidence="19 26" id="KW-0472">Membrane</keyword>
<comment type="catalytic activity">
    <reaction evidence="24">
        <text>L-seryl-[protein] + ATP = O-phospho-L-seryl-[protein] + ADP + H(+)</text>
        <dbReference type="Rhea" id="RHEA:17989"/>
        <dbReference type="Rhea" id="RHEA-COMP:9863"/>
        <dbReference type="Rhea" id="RHEA-COMP:11604"/>
        <dbReference type="ChEBI" id="CHEBI:15378"/>
        <dbReference type="ChEBI" id="CHEBI:29999"/>
        <dbReference type="ChEBI" id="CHEBI:30616"/>
        <dbReference type="ChEBI" id="CHEBI:83421"/>
        <dbReference type="ChEBI" id="CHEBI:456216"/>
        <dbReference type="EC" id="2.7.11.1"/>
    </reaction>
</comment>
<dbReference type="EC" id="2.7.11.1" evidence="5"/>
<evidence type="ECO:0000256" key="2">
    <source>
        <dbReference type="ARBA" id="ARBA00004191"/>
    </source>
</evidence>
<dbReference type="PANTHER" id="PTHR48053:SF37">
    <property type="entry name" value="LEUCINE-RICH REPEAT PROTEIN KINASE FAMILY PROTEIN"/>
    <property type="match status" value="1"/>
</dbReference>
<protein>
    <recommendedName>
        <fullName evidence="5">non-specific serine/threonine protein kinase</fullName>
        <ecNumber evidence="5">2.7.11.1</ecNumber>
    </recommendedName>
</protein>
<dbReference type="Pfam" id="PF08263">
    <property type="entry name" value="LRRNT_2"/>
    <property type="match status" value="1"/>
</dbReference>
<dbReference type="InterPro" id="IPR051716">
    <property type="entry name" value="Plant_RL_S/T_kinase"/>
</dbReference>
<dbReference type="Gene3D" id="3.80.10.10">
    <property type="entry name" value="Ribonuclease Inhibitor"/>
    <property type="match status" value="4"/>
</dbReference>
<comment type="similarity">
    <text evidence="4">Belongs to the protein kinase superfamily. Ser/Thr protein kinase family.</text>
</comment>
<evidence type="ECO:0000256" key="23">
    <source>
        <dbReference type="ARBA" id="ARBA00047899"/>
    </source>
</evidence>
<keyword evidence="29" id="KW-1185">Reference proteome</keyword>
<proteinExistence type="inferred from homology"/>
<dbReference type="SUPFAM" id="SSF56112">
    <property type="entry name" value="Protein kinase-like (PK-like)"/>
    <property type="match status" value="1"/>
</dbReference>
<evidence type="ECO:0000256" key="4">
    <source>
        <dbReference type="ARBA" id="ARBA00008684"/>
    </source>
</evidence>
<dbReference type="FunFam" id="3.80.10.10:FF:000288">
    <property type="entry name" value="LRR receptor-like serine/threonine-protein kinase EFR"/>
    <property type="match status" value="1"/>
</dbReference>
<evidence type="ECO:0000256" key="19">
    <source>
        <dbReference type="ARBA" id="ARBA00023136"/>
    </source>
</evidence>
<keyword evidence="6" id="KW-1003">Cell membrane</keyword>
<evidence type="ECO:0000256" key="10">
    <source>
        <dbReference type="ARBA" id="ARBA00022614"/>
    </source>
</evidence>
<evidence type="ECO:0000256" key="1">
    <source>
        <dbReference type="ARBA" id="ARBA00004162"/>
    </source>
</evidence>
<dbReference type="Gene3D" id="1.10.510.10">
    <property type="entry name" value="Transferase(Phosphotransferase) domain 1"/>
    <property type="match status" value="1"/>
</dbReference>
<feature type="transmembrane region" description="Helical" evidence="26">
    <location>
        <begin position="666"/>
        <end position="689"/>
    </location>
</feature>
<dbReference type="PANTHER" id="PTHR48053">
    <property type="entry name" value="LEUCINE RICH REPEAT FAMILY PROTEIN, EXPRESSED"/>
    <property type="match status" value="1"/>
</dbReference>
<keyword evidence="9" id="KW-0597">Phosphoprotein</keyword>
<dbReference type="Gene3D" id="3.30.200.20">
    <property type="entry name" value="Phosphorylase Kinase, domain 1"/>
    <property type="match status" value="1"/>
</dbReference>
<dbReference type="PROSITE" id="PS51450">
    <property type="entry name" value="LRR"/>
    <property type="match status" value="1"/>
</dbReference>
<evidence type="ECO:0000256" key="18">
    <source>
        <dbReference type="ARBA" id="ARBA00022989"/>
    </source>
</evidence>
<name>A0AAV2CSK9_9ROSI</name>